<accession>R4MBM0</accession>
<dbReference type="PATRIC" id="fig|1310114.3.peg.4120"/>
<dbReference type="KEGG" id="mtuc:J113_19555"/>
<reference evidence="2 3" key="1">
    <citation type="journal article" date="2013" name="Genome Announc.">
        <title>Whole-Genome Sequences of Four Clinical Isolates of Mycobacterium tuberculosis from Tamil Nadu, South India.</title>
        <authorList>
            <person name="Narayanan S."/>
            <person name="Deshpande U."/>
        </authorList>
    </citation>
    <scope>NUCLEOTIDE SEQUENCE [LARGE SCALE GENOMIC DNA]</scope>
    <source>
        <strain evidence="2 3">CAS/NITR204</strain>
    </source>
</reference>
<evidence type="ECO:0008006" key="4">
    <source>
        <dbReference type="Google" id="ProtNLM"/>
    </source>
</evidence>
<name>R4MBM0_MYCTX</name>
<protein>
    <recommendedName>
        <fullName evidence="4">DUF1802 family protein</fullName>
    </recommendedName>
</protein>
<evidence type="ECO:0000313" key="2">
    <source>
        <dbReference type="EMBL" id="AGL28265.1"/>
    </source>
</evidence>
<dbReference type="Pfam" id="PF08819">
    <property type="entry name" value="DUF1802"/>
    <property type="match status" value="1"/>
</dbReference>
<dbReference type="InterPro" id="IPR014923">
    <property type="entry name" value="DUF1802"/>
</dbReference>
<dbReference type="EMBL" id="CP005386">
    <property type="protein sequence ID" value="AGL28265.1"/>
    <property type="molecule type" value="Genomic_DNA"/>
</dbReference>
<gene>
    <name evidence="2" type="ORF">J113_19555</name>
</gene>
<organism evidence="2 3">
    <name type="scientific">Mycobacterium tuberculosis CAS/NITR204</name>
    <dbReference type="NCBI Taxonomy" id="1310114"/>
    <lineage>
        <taxon>Bacteria</taxon>
        <taxon>Bacillati</taxon>
        <taxon>Actinomycetota</taxon>
        <taxon>Actinomycetes</taxon>
        <taxon>Mycobacteriales</taxon>
        <taxon>Mycobacteriaceae</taxon>
        <taxon>Mycobacterium</taxon>
        <taxon>Mycobacterium tuberculosis complex</taxon>
    </lineage>
</organism>
<dbReference type="BioCyc" id="MTUB1310114:G13A2-2844-MONOMER"/>
<feature type="compositionally biased region" description="Basic residues" evidence="1">
    <location>
        <begin position="196"/>
        <end position="219"/>
    </location>
</feature>
<feature type="region of interest" description="Disordered" evidence="1">
    <location>
        <begin position="183"/>
        <end position="230"/>
    </location>
</feature>
<dbReference type="AlphaFoldDB" id="R4MBM0"/>
<sequence>MELPGAKRLGDDRRPLGTLRCWRHSDIGPARGIVVTPALKEWSAAVHALLDGRQTVLLRKGGIGEKRFEVAAHEFLLFPTVAHSHAERVRPEHRDLLGPAAADSTDECVLLRAAAKVVAALPVNRPEGLDAIEDLHIWTAESVRADRLDFRPKHKLAVLVVSAIPLAEPVRLAVADGQHQLGAAAGDADVGGAGARRGRAGRGRRPGPRGRGLTGRHRLGLSCTPSRRCE</sequence>
<dbReference type="HOGENOM" id="CLU_085858_2_0_11"/>
<evidence type="ECO:0000313" key="3">
    <source>
        <dbReference type="Proteomes" id="UP000013548"/>
    </source>
</evidence>
<evidence type="ECO:0000256" key="1">
    <source>
        <dbReference type="SAM" id="MobiDB-lite"/>
    </source>
</evidence>
<proteinExistence type="predicted"/>
<dbReference type="Proteomes" id="UP000013548">
    <property type="component" value="Chromosome"/>
</dbReference>